<evidence type="ECO:0000256" key="2">
    <source>
        <dbReference type="ARBA" id="ARBA00004613"/>
    </source>
</evidence>
<dbReference type="EMBL" id="NKUJ01000108">
    <property type="protein sequence ID" value="RMJ13437.1"/>
    <property type="molecule type" value="Genomic_DNA"/>
</dbReference>
<organism evidence="11 12">
    <name type="scientific">Fusarium kuroshium</name>
    <dbReference type="NCBI Taxonomy" id="2010991"/>
    <lineage>
        <taxon>Eukaryota</taxon>
        <taxon>Fungi</taxon>
        <taxon>Dikarya</taxon>
        <taxon>Ascomycota</taxon>
        <taxon>Pezizomycotina</taxon>
        <taxon>Sordariomycetes</taxon>
        <taxon>Hypocreomycetidae</taxon>
        <taxon>Hypocreales</taxon>
        <taxon>Nectriaceae</taxon>
        <taxon>Fusarium</taxon>
        <taxon>Fusarium solani species complex</taxon>
    </lineage>
</organism>
<dbReference type="GO" id="GO:0098552">
    <property type="term" value="C:side of membrane"/>
    <property type="evidence" value="ECO:0007669"/>
    <property type="project" value="UniProtKB-KW"/>
</dbReference>
<dbReference type="GO" id="GO:0005576">
    <property type="term" value="C:extracellular region"/>
    <property type="evidence" value="ECO:0007669"/>
    <property type="project" value="UniProtKB-SubCell"/>
</dbReference>
<evidence type="ECO:0000256" key="7">
    <source>
        <dbReference type="ARBA" id="ARBA00023157"/>
    </source>
</evidence>
<keyword evidence="12" id="KW-1185">Reference proteome</keyword>
<evidence type="ECO:0000313" key="12">
    <source>
        <dbReference type="Proteomes" id="UP000277212"/>
    </source>
</evidence>
<evidence type="ECO:0000313" key="11">
    <source>
        <dbReference type="EMBL" id="RMJ13437.1"/>
    </source>
</evidence>
<evidence type="ECO:0000259" key="10">
    <source>
        <dbReference type="Pfam" id="PF05730"/>
    </source>
</evidence>
<dbReference type="Proteomes" id="UP000277212">
    <property type="component" value="Unassembled WGS sequence"/>
</dbReference>
<keyword evidence="6" id="KW-0732">Signal</keyword>
<evidence type="ECO:0000256" key="8">
    <source>
        <dbReference type="ARBA" id="ARBA00023288"/>
    </source>
</evidence>
<evidence type="ECO:0000256" key="1">
    <source>
        <dbReference type="ARBA" id="ARBA00004589"/>
    </source>
</evidence>
<keyword evidence="9" id="KW-0812">Transmembrane</keyword>
<gene>
    <name evidence="11" type="ORF">CDV36_006890</name>
</gene>
<dbReference type="InterPro" id="IPR008427">
    <property type="entry name" value="Extracellular_membr_CFEM_dom"/>
</dbReference>
<evidence type="ECO:0000256" key="4">
    <source>
        <dbReference type="ARBA" id="ARBA00022525"/>
    </source>
</evidence>
<feature type="transmembrane region" description="Helical" evidence="9">
    <location>
        <begin position="289"/>
        <end position="312"/>
    </location>
</feature>
<dbReference type="OrthoDB" id="5015350at2759"/>
<keyword evidence="9" id="KW-1133">Transmembrane helix</keyword>
<reference evidence="11 12" key="1">
    <citation type="submission" date="2017-06" db="EMBL/GenBank/DDBJ databases">
        <title>Comparative genomic analysis of Ambrosia Fusariam Clade fungi.</title>
        <authorList>
            <person name="Stajich J.E."/>
            <person name="Carrillo J."/>
            <person name="Kijimoto T."/>
            <person name="Eskalen A."/>
            <person name="O'Donnell K."/>
            <person name="Kasson M."/>
        </authorList>
    </citation>
    <scope>NUCLEOTIDE SEQUENCE [LARGE SCALE GENOMIC DNA]</scope>
    <source>
        <strain evidence="11">UCR3666</strain>
    </source>
</reference>
<keyword evidence="7" id="KW-1015">Disulfide bond</keyword>
<protein>
    <recommendedName>
        <fullName evidence="10">CFEM domain-containing protein</fullName>
    </recommendedName>
</protein>
<evidence type="ECO:0000256" key="3">
    <source>
        <dbReference type="ARBA" id="ARBA00010031"/>
    </source>
</evidence>
<comment type="subcellular location">
    <subcellularLocation>
        <location evidence="1">Membrane</location>
        <topology evidence="1">Lipid-anchor</topology>
        <topology evidence="1">GPI-anchor</topology>
    </subcellularLocation>
    <subcellularLocation>
        <location evidence="2">Secreted</location>
    </subcellularLocation>
</comment>
<keyword evidence="4" id="KW-0964">Secreted</keyword>
<keyword evidence="5" id="KW-0325">Glycoprotein</keyword>
<dbReference type="AlphaFoldDB" id="A0A3M2S796"/>
<comment type="similarity">
    <text evidence="3">Belongs to the RBT5 family.</text>
</comment>
<dbReference type="Pfam" id="PF05730">
    <property type="entry name" value="CFEM"/>
    <property type="match status" value="1"/>
</dbReference>
<keyword evidence="5" id="KW-0336">GPI-anchor</keyword>
<keyword evidence="8" id="KW-0449">Lipoprotein</keyword>
<comment type="caution">
    <text evidence="11">The sequence shown here is derived from an EMBL/GenBank/DDBJ whole genome shotgun (WGS) entry which is preliminary data.</text>
</comment>
<proteinExistence type="inferred from homology"/>
<evidence type="ECO:0000256" key="9">
    <source>
        <dbReference type="SAM" id="Phobius"/>
    </source>
</evidence>
<feature type="domain" description="CFEM" evidence="10">
    <location>
        <begin position="50"/>
        <end position="121"/>
    </location>
</feature>
<name>A0A3M2S796_9HYPO</name>
<sequence length="316" mass="34400">MNTMLGFSSFVSQHGPSWYLQILLFSTLVFSTTALNSGETWSKAQTSSAYKNLPECARTCIAQVDNSLSCWSYGCVCSENTVGKNFIDGANYVQKCVRDDCPKGSESVVNNALDVFQSICEVEYFEFSDSTTATVTATIAPTATPTFDASKVVMIDKPDGSYKALDSCVRWVLNGCDSPKDNKENCKPARPGNHGDIWTGLGAYLQCSTAECVCGGSRFFYSSQKLYERADLYCSIGFPYEGSDTNEAFQLTMGMLADYCSTEGFVLGKWIITLFGTKKETGMTQETKVAIGFGVLSGVLTIISIALTCCTLRRKA</sequence>
<evidence type="ECO:0000256" key="5">
    <source>
        <dbReference type="ARBA" id="ARBA00022622"/>
    </source>
</evidence>
<accession>A0A3M2S796</accession>
<keyword evidence="9" id="KW-0472">Membrane</keyword>
<evidence type="ECO:0000256" key="6">
    <source>
        <dbReference type="ARBA" id="ARBA00022729"/>
    </source>
</evidence>